<dbReference type="InterPro" id="IPR036505">
    <property type="entry name" value="Amidase/PGRP_sf"/>
</dbReference>
<evidence type="ECO:0000313" key="7">
    <source>
        <dbReference type="Proteomes" id="UP001365846"/>
    </source>
</evidence>
<dbReference type="CDD" id="cd06583">
    <property type="entry name" value="PGRP"/>
    <property type="match status" value="1"/>
</dbReference>
<comment type="caution">
    <text evidence="6">The sequence shown here is derived from an EMBL/GenBank/DDBJ whole genome shotgun (WGS) entry which is preliminary data.</text>
</comment>
<protein>
    <recommendedName>
        <fullName evidence="2">N-acetylmuramoyl-L-alanine amidase</fullName>
        <ecNumber evidence="2">3.5.1.28</ecNumber>
    </recommendedName>
</protein>
<evidence type="ECO:0000313" key="6">
    <source>
        <dbReference type="EMBL" id="MEJ8812223.1"/>
    </source>
</evidence>
<dbReference type="InterPro" id="IPR002502">
    <property type="entry name" value="Amidase_domain"/>
</dbReference>
<organism evidence="6 7">
    <name type="scientific">Variovorax ureilyticus</name>
    <dbReference type="NCBI Taxonomy" id="1836198"/>
    <lineage>
        <taxon>Bacteria</taxon>
        <taxon>Pseudomonadati</taxon>
        <taxon>Pseudomonadota</taxon>
        <taxon>Betaproteobacteria</taxon>
        <taxon>Burkholderiales</taxon>
        <taxon>Comamonadaceae</taxon>
        <taxon>Variovorax</taxon>
    </lineage>
</organism>
<keyword evidence="4" id="KW-0961">Cell wall biogenesis/degradation</keyword>
<dbReference type="Gene3D" id="3.40.80.10">
    <property type="entry name" value="Peptidoglycan recognition protein-like"/>
    <property type="match status" value="1"/>
</dbReference>
<dbReference type="Pfam" id="PF01510">
    <property type="entry name" value="Amidase_2"/>
    <property type="match status" value="1"/>
</dbReference>
<dbReference type="Proteomes" id="UP001365846">
    <property type="component" value="Unassembled WGS sequence"/>
</dbReference>
<evidence type="ECO:0000256" key="4">
    <source>
        <dbReference type="ARBA" id="ARBA00023316"/>
    </source>
</evidence>
<feature type="domain" description="N-acetylmuramoyl-L-alanine amidase" evidence="5">
    <location>
        <begin position="40"/>
        <end position="195"/>
    </location>
</feature>
<dbReference type="SUPFAM" id="SSF55846">
    <property type="entry name" value="N-acetylmuramoyl-L-alanine amidase-like"/>
    <property type="match status" value="1"/>
</dbReference>
<evidence type="ECO:0000259" key="5">
    <source>
        <dbReference type="Pfam" id="PF01510"/>
    </source>
</evidence>
<evidence type="ECO:0000256" key="1">
    <source>
        <dbReference type="ARBA" id="ARBA00001561"/>
    </source>
</evidence>
<dbReference type="PANTHER" id="PTHR30417">
    <property type="entry name" value="N-ACETYLMURAMOYL-L-ALANINE AMIDASE AMID"/>
    <property type="match status" value="1"/>
</dbReference>
<gene>
    <name evidence="6" type="ORF">WKW77_14160</name>
</gene>
<keyword evidence="7" id="KW-1185">Reference proteome</keyword>
<proteinExistence type="predicted"/>
<dbReference type="EC" id="3.5.1.28" evidence="2"/>
<sequence length="211" mass="23342">MPDTQGSIVMLYITRDGHVDAERIKVKIFSSIERGKLDVINGIVVHQTGGSTADGAFSSYQKAGANGAHFLIDKDGTIYQTASLFRVTNHVGHLKSRCMETRKCTAAELKAANSIRGPINLSRFELRKNFPSRFPSNTDSLGIEIVGRPIEGKGEDAIYEPVNAQQNASLQWLVKQLGETLGVSMREVYKHPQVSYKVKTEAATAIWQRDY</sequence>
<evidence type="ECO:0000256" key="2">
    <source>
        <dbReference type="ARBA" id="ARBA00011901"/>
    </source>
</evidence>
<comment type="catalytic activity">
    <reaction evidence="1">
        <text>Hydrolyzes the link between N-acetylmuramoyl residues and L-amino acid residues in certain cell-wall glycopeptides.</text>
        <dbReference type="EC" id="3.5.1.28"/>
    </reaction>
</comment>
<evidence type="ECO:0000256" key="3">
    <source>
        <dbReference type="ARBA" id="ARBA00022801"/>
    </source>
</evidence>
<name>A0ABU8VEZ5_9BURK</name>
<reference evidence="6 7" key="1">
    <citation type="submission" date="2024-03" db="EMBL/GenBank/DDBJ databases">
        <title>Novel species of the genus Variovorax.</title>
        <authorList>
            <person name="Liu Q."/>
            <person name="Xin Y.-H."/>
        </authorList>
    </citation>
    <scope>NUCLEOTIDE SEQUENCE [LARGE SCALE GENOMIC DNA]</scope>
    <source>
        <strain evidence="6 7">KACC 18899</strain>
    </source>
</reference>
<keyword evidence="3" id="KW-0378">Hydrolase</keyword>
<dbReference type="PANTHER" id="PTHR30417:SF1">
    <property type="entry name" value="N-ACETYLMURAMOYL-L-ALANINE AMIDASE AMID"/>
    <property type="match status" value="1"/>
</dbReference>
<dbReference type="InterPro" id="IPR051206">
    <property type="entry name" value="NAMLAA_amidase_2"/>
</dbReference>
<dbReference type="EMBL" id="JBBKZU010000005">
    <property type="protein sequence ID" value="MEJ8812223.1"/>
    <property type="molecule type" value="Genomic_DNA"/>
</dbReference>
<accession>A0ABU8VEZ5</accession>
<dbReference type="RefSeq" id="WP_340357477.1">
    <property type="nucleotide sequence ID" value="NZ_JBBKZU010000005.1"/>
</dbReference>